<dbReference type="SMART" id="SM00028">
    <property type="entry name" value="TPR"/>
    <property type="match status" value="4"/>
</dbReference>
<dbReference type="InterPro" id="IPR019734">
    <property type="entry name" value="TPR_rpt"/>
</dbReference>
<protein>
    <submittedName>
        <fullName evidence="2">Type IV pilus assembly protein PilF</fullName>
    </submittedName>
</protein>
<organism evidence="2 3">
    <name type="scientific">Marinobacter persicus</name>
    <dbReference type="NCBI Taxonomy" id="930118"/>
    <lineage>
        <taxon>Bacteria</taxon>
        <taxon>Pseudomonadati</taxon>
        <taxon>Pseudomonadota</taxon>
        <taxon>Gammaproteobacteria</taxon>
        <taxon>Pseudomonadales</taxon>
        <taxon>Marinobacteraceae</taxon>
        <taxon>Marinobacter</taxon>
    </lineage>
</organism>
<name>A0A1I3WW54_9GAMM</name>
<dbReference type="Proteomes" id="UP000199445">
    <property type="component" value="Unassembled WGS sequence"/>
</dbReference>
<dbReference type="PANTHER" id="PTHR44117">
    <property type="entry name" value="INTRAFLAGELLAR TRANSPORT PROTEIN 88 HOMOLOG"/>
    <property type="match status" value="1"/>
</dbReference>
<gene>
    <name evidence="2" type="ORF">SAMN05216429_110145</name>
</gene>
<dbReference type="InterPro" id="IPR011990">
    <property type="entry name" value="TPR-like_helical_dom_sf"/>
</dbReference>
<evidence type="ECO:0000256" key="1">
    <source>
        <dbReference type="PROSITE-ProRule" id="PRU00339"/>
    </source>
</evidence>
<dbReference type="PANTHER" id="PTHR44117:SF1">
    <property type="entry name" value="INTRAFLAGELLAR TRANSPORT PROTEIN 88 HOMOLOG"/>
    <property type="match status" value="1"/>
</dbReference>
<keyword evidence="3" id="KW-1185">Reference proteome</keyword>
<keyword evidence="1" id="KW-0802">TPR repeat</keyword>
<dbReference type="Pfam" id="PF13424">
    <property type="entry name" value="TPR_12"/>
    <property type="match status" value="1"/>
</dbReference>
<evidence type="ECO:0000313" key="2">
    <source>
        <dbReference type="EMBL" id="SFK11147.1"/>
    </source>
</evidence>
<sequence>MKLTGFIGVALALMVSGCVTTTDSRFAREADRDKALENYVKLATAYIGQGNLGRAEHHLDRALEIDGNYAPALAAEGLVYSSDGEQELAERSFRKALSEDSGYTRGRTYYGAFLYSQRRFEEARDQFSMASRDTEYEDRGSVFFNLGMTEERLGNLQEAEDAFRRAVELTRGEPRSLLSLSRVLVEQRDYSGASRYYSRLQSVISGSTRHSHSPESLLIGVKIARHFGDQDQEASMAMMLKNEFPESVEYQQYKVLIANER</sequence>
<dbReference type="GO" id="GO:0019894">
    <property type="term" value="F:kinesin binding"/>
    <property type="evidence" value="ECO:0007669"/>
    <property type="project" value="TreeGrafter"/>
</dbReference>
<dbReference type="Pfam" id="PF13181">
    <property type="entry name" value="TPR_8"/>
    <property type="match status" value="2"/>
</dbReference>
<dbReference type="GO" id="GO:0005814">
    <property type="term" value="C:centriole"/>
    <property type="evidence" value="ECO:0007669"/>
    <property type="project" value="TreeGrafter"/>
</dbReference>
<reference evidence="2 3" key="1">
    <citation type="submission" date="2016-10" db="EMBL/GenBank/DDBJ databases">
        <authorList>
            <person name="de Groot N.N."/>
        </authorList>
    </citation>
    <scope>NUCLEOTIDE SEQUENCE [LARGE SCALE GENOMIC DNA]</scope>
    <source>
        <strain evidence="2 3">IBRC-M 10445</strain>
    </source>
</reference>
<dbReference type="EMBL" id="FOSC01000010">
    <property type="protein sequence ID" value="SFK11147.1"/>
    <property type="molecule type" value="Genomic_DNA"/>
</dbReference>
<proteinExistence type="predicted"/>
<dbReference type="Gene3D" id="1.25.40.10">
    <property type="entry name" value="Tetratricopeptide repeat domain"/>
    <property type="match status" value="1"/>
</dbReference>
<evidence type="ECO:0000313" key="3">
    <source>
        <dbReference type="Proteomes" id="UP000199445"/>
    </source>
</evidence>
<dbReference type="PROSITE" id="PS51257">
    <property type="entry name" value="PROKAR_LIPOPROTEIN"/>
    <property type="match status" value="1"/>
</dbReference>
<dbReference type="SUPFAM" id="SSF48452">
    <property type="entry name" value="TPR-like"/>
    <property type="match status" value="1"/>
</dbReference>
<feature type="repeat" description="TPR" evidence="1">
    <location>
        <begin position="140"/>
        <end position="173"/>
    </location>
</feature>
<dbReference type="InterPro" id="IPR013360">
    <property type="entry name" value="Pilus_4_PilW"/>
</dbReference>
<accession>A0A1I3WW54</accession>
<dbReference type="NCBIfam" id="TIGR02521">
    <property type="entry name" value="type_IV_pilW"/>
    <property type="match status" value="1"/>
</dbReference>
<dbReference type="AlphaFoldDB" id="A0A1I3WW54"/>
<feature type="repeat" description="TPR" evidence="1">
    <location>
        <begin position="36"/>
        <end position="69"/>
    </location>
</feature>
<dbReference type="PROSITE" id="PS50005">
    <property type="entry name" value="TPR"/>
    <property type="match status" value="2"/>
</dbReference>